<comment type="similarity">
    <text evidence="2">Belongs to the eIF-2B gamma/epsilon subunits family.</text>
</comment>
<evidence type="ECO:0000256" key="2">
    <source>
        <dbReference type="ARBA" id="ARBA00007878"/>
    </source>
</evidence>
<dbReference type="FunFam" id="3.90.550.10:FF:000066">
    <property type="entry name" value="Translation initiation factor eIF-2B subunit epsilon"/>
    <property type="match status" value="1"/>
</dbReference>
<dbReference type="Pfam" id="PF02020">
    <property type="entry name" value="W2"/>
    <property type="match status" value="1"/>
</dbReference>
<feature type="region of interest" description="Disordered" evidence="9">
    <location>
        <begin position="557"/>
        <end position="622"/>
    </location>
</feature>
<dbReference type="InParanoid" id="A0A066WQW8"/>
<dbReference type="SUPFAM" id="SSF53448">
    <property type="entry name" value="Nucleotide-diphospho-sugar transferases"/>
    <property type="match status" value="1"/>
</dbReference>
<comment type="caution">
    <text evidence="11">The sequence shown here is derived from an EMBL/GenBank/DDBJ whole genome shotgun (WGS) entry which is preliminary data.</text>
</comment>
<dbReference type="GO" id="GO:0005851">
    <property type="term" value="C:eukaryotic translation initiation factor 2B complex"/>
    <property type="evidence" value="ECO:0007669"/>
    <property type="project" value="TreeGrafter"/>
</dbReference>
<dbReference type="InterPro" id="IPR035543">
    <property type="entry name" value="eIF-2B_epsilon_N"/>
</dbReference>
<dbReference type="GO" id="GO:0005829">
    <property type="term" value="C:cytosol"/>
    <property type="evidence" value="ECO:0007669"/>
    <property type="project" value="UniProtKB-SubCell"/>
</dbReference>
<dbReference type="InterPro" id="IPR029044">
    <property type="entry name" value="Nucleotide-diphossugar_trans"/>
</dbReference>
<dbReference type="OrthoDB" id="424572at2759"/>
<organism evidence="11 12">
    <name type="scientific">Tilletiaria anomala (strain ATCC 24038 / CBS 436.72 / UBC 951)</name>
    <dbReference type="NCBI Taxonomy" id="1037660"/>
    <lineage>
        <taxon>Eukaryota</taxon>
        <taxon>Fungi</taxon>
        <taxon>Dikarya</taxon>
        <taxon>Basidiomycota</taxon>
        <taxon>Ustilaginomycotina</taxon>
        <taxon>Exobasidiomycetes</taxon>
        <taxon>Georgefischeriales</taxon>
        <taxon>Tilletiariaceae</taxon>
        <taxon>Tilletiaria</taxon>
    </lineage>
</organism>
<dbReference type="Gene3D" id="2.160.10.10">
    <property type="entry name" value="Hexapeptide repeat proteins"/>
    <property type="match status" value="1"/>
</dbReference>
<proteinExistence type="inferred from homology"/>
<feature type="region of interest" description="Disordered" evidence="9">
    <location>
        <begin position="1"/>
        <end position="23"/>
    </location>
</feature>
<dbReference type="HOGENOM" id="CLU_012507_1_0_1"/>
<dbReference type="STRING" id="1037660.A0A066WQW8"/>
<feature type="compositionally biased region" description="Low complexity" evidence="9">
    <location>
        <begin position="577"/>
        <end position="589"/>
    </location>
</feature>
<keyword evidence="12" id="KW-1185">Reference proteome</keyword>
<dbReference type="InterPro" id="IPR005835">
    <property type="entry name" value="NTP_transferase_dom"/>
</dbReference>
<dbReference type="InterPro" id="IPR011004">
    <property type="entry name" value="Trimer_LpxA-like_sf"/>
</dbReference>
<keyword evidence="3" id="KW-0963">Cytoplasm</keyword>
<evidence type="ECO:0000256" key="1">
    <source>
        <dbReference type="ARBA" id="ARBA00004514"/>
    </source>
</evidence>
<evidence type="ECO:0000256" key="8">
    <source>
        <dbReference type="ARBA" id="ARBA00046432"/>
    </source>
</evidence>
<dbReference type="GO" id="GO:0003743">
    <property type="term" value="F:translation initiation factor activity"/>
    <property type="evidence" value="ECO:0007669"/>
    <property type="project" value="UniProtKB-KW"/>
</dbReference>
<dbReference type="PROSITE" id="PS51363">
    <property type="entry name" value="W2"/>
    <property type="match status" value="1"/>
</dbReference>
<evidence type="ECO:0000313" key="12">
    <source>
        <dbReference type="Proteomes" id="UP000027361"/>
    </source>
</evidence>
<dbReference type="InterPro" id="IPR003307">
    <property type="entry name" value="W2_domain"/>
</dbReference>
<reference evidence="11 12" key="1">
    <citation type="submission" date="2014-05" db="EMBL/GenBank/DDBJ databases">
        <title>Draft genome sequence of a rare smut relative, Tilletiaria anomala UBC 951.</title>
        <authorList>
            <consortium name="DOE Joint Genome Institute"/>
            <person name="Toome M."/>
            <person name="Kuo A."/>
            <person name="Henrissat B."/>
            <person name="Lipzen A."/>
            <person name="Tritt A."/>
            <person name="Yoshinaga Y."/>
            <person name="Zane M."/>
            <person name="Barry K."/>
            <person name="Grigoriev I.V."/>
            <person name="Spatafora J.W."/>
            <person name="Aimea M.C."/>
        </authorList>
    </citation>
    <scope>NUCLEOTIDE SEQUENCE [LARGE SCALE GENOMIC DNA]</scope>
    <source>
        <strain evidence="11 12">UBC 951</strain>
    </source>
</reference>
<dbReference type="InterPro" id="IPR016024">
    <property type="entry name" value="ARM-type_fold"/>
</dbReference>
<dbReference type="Pfam" id="PF00483">
    <property type="entry name" value="NTP_transferase"/>
    <property type="match status" value="1"/>
</dbReference>
<dbReference type="RefSeq" id="XP_013246218.1">
    <property type="nucleotide sequence ID" value="XM_013390764.1"/>
</dbReference>
<dbReference type="SUPFAM" id="SSF51161">
    <property type="entry name" value="Trimeric LpxA-like enzymes"/>
    <property type="match status" value="1"/>
</dbReference>
<evidence type="ECO:0000256" key="3">
    <source>
        <dbReference type="ARBA" id="ARBA00022490"/>
    </source>
</evidence>
<feature type="domain" description="W2" evidence="10">
    <location>
        <begin position="635"/>
        <end position="829"/>
    </location>
</feature>
<keyword evidence="4" id="KW-0396">Initiation factor</keyword>
<evidence type="ECO:0000256" key="6">
    <source>
        <dbReference type="ARBA" id="ARBA00044144"/>
    </source>
</evidence>
<dbReference type="EMBL" id="JMSN01000002">
    <property type="protein sequence ID" value="KDN53379.1"/>
    <property type="molecule type" value="Genomic_DNA"/>
</dbReference>
<comment type="subunit">
    <text evidence="8">Component of the translation initiation factor 2B (eIF2B) complex which is a heterodecamer of two sets of five different subunits: alpha, beta, gamma, delta and epsilon. Subunits alpha, beta and delta comprise a regulatory subcomplex and subunits epsilon and gamma comprise a catalytic subcomplex. Within the complex, the hexameric regulatory complex resides at the center, with the two heterodimeric catalytic subcomplexes bound on opposite sides.</text>
</comment>
<dbReference type="Proteomes" id="UP000027361">
    <property type="component" value="Unassembled WGS sequence"/>
</dbReference>
<evidence type="ECO:0000259" key="10">
    <source>
        <dbReference type="PROSITE" id="PS51363"/>
    </source>
</evidence>
<dbReference type="Gene3D" id="3.90.550.10">
    <property type="entry name" value="Spore Coat Polysaccharide Biosynthesis Protein SpsA, Chain A"/>
    <property type="match status" value="1"/>
</dbReference>
<evidence type="ECO:0000256" key="7">
    <source>
        <dbReference type="ARBA" id="ARBA00044345"/>
    </source>
</evidence>
<dbReference type="CDD" id="cd11558">
    <property type="entry name" value="W2_eIF2B_epsilon"/>
    <property type="match status" value="1"/>
</dbReference>
<dbReference type="GO" id="GO:0005085">
    <property type="term" value="F:guanyl-nucleotide exchange factor activity"/>
    <property type="evidence" value="ECO:0007669"/>
    <property type="project" value="InterPro"/>
</dbReference>
<comment type="subcellular location">
    <subcellularLocation>
        <location evidence="1">Cytoplasm</location>
        <location evidence="1">Cytosol</location>
    </subcellularLocation>
</comment>
<dbReference type="PANTHER" id="PTHR45887:SF1">
    <property type="entry name" value="TRANSLATION INITIATION FACTOR EIF-2B SUBUNIT EPSILON"/>
    <property type="match status" value="1"/>
</dbReference>
<dbReference type="GO" id="GO:0031369">
    <property type="term" value="F:translation initiation factor binding"/>
    <property type="evidence" value="ECO:0007669"/>
    <property type="project" value="InterPro"/>
</dbReference>
<dbReference type="Pfam" id="PF25084">
    <property type="entry name" value="LbH_EIF2B"/>
    <property type="match status" value="1"/>
</dbReference>
<dbReference type="InterPro" id="IPR056764">
    <property type="entry name" value="LbH_EIF2B3/5"/>
</dbReference>
<dbReference type="SUPFAM" id="SSF48371">
    <property type="entry name" value="ARM repeat"/>
    <property type="match status" value="1"/>
</dbReference>
<evidence type="ECO:0000256" key="5">
    <source>
        <dbReference type="ARBA" id="ARBA00022917"/>
    </source>
</evidence>
<dbReference type="InterPro" id="IPR051956">
    <property type="entry name" value="eIF2B_epsilon"/>
</dbReference>
<protein>
    <recommendedName>
        <fullName evidence="6">Translation initiation factor eIF2B subunit epsilon</fullName>
    </recommendedName>
    <alternativeName>
        <fullName evidence="7">eIF2B GDP-GTP exchange factor subunit epsilon</fullName>
    </alternativeName>
</protein>
<sequence>MAPKQPSTKGGKSKKKGGGGVDIAQAEDDPLHAVILADSYNSRFQPLTLDKPRCLLPLVNAPLIDWTLEALALAGVQHTYVLARSHVELIRDHVASRMDSSMITVIATPEARSVGDAMRELDTKQLVKSDFLLVHADCVGNMDLAEVIRIHKERRKADKDAIMTMCTMSTAAGSRSRPYGDLALFCLQGETTQLLHYEALPAIPRKKGISLPSILFDEKEGHAEVELRNDLVDCGVDVCSVDVPPLFSENFDYQDLRRDFVTGILTSDLLESKIYVHVAPSSPHRITASSSSTRSVWAPRTGRGWGYAARVRDLRTYVAISKDVISRRLAPLGPGGNMPGGSRYSIKAGLRYTGDDVHLSRSCSIESGTLIGPACKIGERVTIRRSIIGPGCIIEDGAHISDSYIWANCKIGEDATIQESVLSEEVHLLEGVKVGRGTLIGQGCIIGSRVKLCPMSRVAKIRYSDAQRLEDEDDEDFSSAPLAAEMSSNQAQNPSFSSGSSDLGVGGQGFLWPLRGQEGAEDDEDIYDDDIVEDARNVAILQLAAGDEGVQLYDDASDLSSIDGDSDFGEDSDDEVSAISSATSAAANSRMAGKSTARASGARADSGMGARSEDMKTSLTLSGSAATAGEKAAAQQRLVDFHEEALASLNRAYDEKHQISNISIELKTLRMSSNVPPKEVCSTVVAFTLSKCDATKPKELVETMDHWGELIASVASDDEIEAISVMQAYCAAFNETHGRLFVPLLKKWYNDDVVSEEGILEWYKSPRSSKPPAPTEHLLSHPQLASSQAGAMGGAVMAVDLEVYAGLKKAAHEVIMLLLEDSEDEDDDEEDE</sequence>
<dbReference type="AlphaFoldDB" id="A0A066WQW8"/>
<dbReference type="InterPro" id="IPR044123">
    <property type="entry name" value="W2_eIF2B_epsilon"/>
</dbReference>
<dbReference type="OMA" id="FVICRSH"/>
<feature type="compositionally biased region" description="Acidic residues" evidence="9">
    <location>
        <begin position="564"/>
        <end position="576"/>
    </location>
</feature>
<dbReference type="GeneID" id="25262756"/>
<evidence type="ECO:0000256" key="9">
    <source>
        <dbReference type="SAM" id="MobiDB-lite"/>
    </source>
</evidence>
<gene>
    <name evidence="11" type="ORF">K437DRAFT_230602</name>
</gene>
<dbReference type="FunCoup" id="A0A066WQW8">
    <property type="interactions" value="634"/>
</dbReference>
<name>A0A066WQW8_TILAU</name>
<keyword evidence="5" id="KW-0648">Protein biosynthesis</keyword>
<evidence type="ECO:0000256" key="4">
    <source>
        <dbReference type="ARBA" id="ARBA00022540"/>
    </source>
</evidence>
<accession>A0A066WQW8</accession>
<evidence type="ECO:0000313" key="11">
    <source>
        <dbReference type="EMBL" id="KDN53379.1"/>
    </source>
</evidence>
<dbReference type="CDD" id="cd04197">
    <property type="entry name" value="eIF-2B_epsilon_N"/>
    <property type="match status" value="1"/>
</dbReference>
<dbReference type="Gene3D" id="1.25.40.180">
    <property type="match status" value="1"/>
</dbReference>
<dbReference type="PANTHER" id="PTHR45887">
    <property type="entry name" value="TRANSLATION INITIATION FACTOR EIF-2B SUBUNIT EPSILON"/>
    <property type="match status" value="1"/>
</dbReference>